<protein>
    <submittedName>
        <fullName evidence="2">Lysophospholipase L1-like esterase</fullName>
    </submittedName>
</protein>
<feature type="domain" description="SGNH hydrolase-type esterase" evidence="1">
    <location>
        <begin position="7"/>
        <end position="181"/>
    </location>
</feature>
<dbReference type="InterPro" id="IPR013830">
    <property type="entry name" value="SGNH_hydro"/>
</dbReference>
<reference evidence="2 3" key="1">
    <citation type="submission" date="2019-07" db="EMBL/GenBank/DDBJ databases">
        <title>R&amp;d 2014.</title>
        <authorList>
            <person name="Klenk H.-P."/>
        </authorList>
    </citation>
    <scope>NUCLEOTIDE SEQUENCE [LARGE SCALE GENOMIC DNA]</scope>
    <source>
        <strain evidence="2 3">DSM 45764</strain>
    </source>
</reference>
<comment type="caution">
    <text evidence="2">The sequence shown here is derived from an EMBL/GenBank/DDBJ whole genome shotgun (WGS) entry which is preliminary data.</text>
</comment>
<dbReference type="InterPro" id="IPR051532">
    <property type="entry name" value="Ester_Hydrolysis_Enzymes"/>
</dbReference>
<keyword evidence="3" id="KW-1185">Reference proteome</keyword>
<dbReference type="AlphaFoldDB" id="A0A562IL98"/>
<sequence>MTLHLLVLGDSLAFGTGAASSADTLGARLTRALEAAGRAVRRTVVAVPGATSLDLDAQVRRAPQDADVALLVVGANDLTRQVSPAQGAAALGAAVTQLRRRGTDVLVVPTPDLSAVAWVPPALRSVVAAVCDQVRSRQTAAAEAAGGAVAPVAPALSARFAADPRLFSADRFHPSSAGYALVADALAPHLLTLVARREDAAA</sequence>
<dbReference type="EMBL" id="VLKF01000001">
    <property type="protein sequence ID" value="TWH71668.1"/>
    <property type="molecule type" value="Genomic_DNA"/>
</dbReference>
<evidence type="ECO:0000259" key="1">
    <source>
        <dbReference type="Pfam" id="PF13472"/>
    </source>
</evidence>
<dbReference type="Gene3D" id="3.40.50.1110">
    <property type="entry name" value="SGNH hydrolase"/>
    <property type="match status" value="1"/>
</dbReference>
<gene>
    <name evidence="2" type="ORF">JD78_00166</name>
</gene>
<dbReference type="SUPFAM" id="SSF52266">
    <property type="entry name" value="SGNH hydrolase"/>
    <property type="match status" value="1"/>
</dbReference>
<dbReference type="Proteomes" id="UP000321490">
    <property type="component" value="Unassembled WGS sequence"/>
</dbReference>
<name>A0A562IL98_9ACTN</name>
<dbReference type="GO" id="GO:0004622">
    <property type="term" value="F:phosphatidylcholine lysophospholipase activity"/>
    <property type="evidence" value="ECO:0007669"/>
    <property type="project" value="TreeGrafter"/>
</dbReference>
<accession>A0A562IL98</accession>
<evidence type="ECO:0000313" key="2">
    <source>
        <dbReference type="EMBL" id="TWH71668.1"/>
    </source>
</evidence>
<organism evidence="2 3">
    <name type="scientific">Modestobacter roseus</name>
    <dbReference type="NCBI Taxonomy" id="1181884"/>
    <lineage>
        <taxon>Bacteria</taxon>
        <taxon>Bacillati</taxon>
        <taxon>Actinomycetota</taxon>
        <taxon>Actinomycetes</taxon>
        <taxon>Geodermatophilales</taxon>
        <taxon>Geodermatophilaceae</taxon>
        <taxon>Modestobacter</taxon>
    </lineage>
</organism>
<dbReference type="InterPro" id="IPR036514">
    <property type="entry name" value="SGNH_hydro_sf"/>
</dbReference>
<proteinExistence type="predicted"/>
<dbReference type="RefSeq" id="WP_228394891.1">
    <property type="nucleotide sequence ID" value="NZ_JABGDC010000012.1"/>
</dbReference>
<dbReference type="Pfam" id="PF13472">
    <property type="entry name" value="Lipase_GDSL_2"/>
    <property type="match status" value="1"/>
</dbReference>
<dbReference type="PANTHER" id="PTHR30383">
    <property type="entry name" value="THIOESTERASE 1/PROTEASE 1/LYSOPHOSPHOLIPASE L1"/>
    <property type="match status" value="1"/>
</dbReference>
<evidence type="ECO:0000313" key="3">
    <source>
        <dbReference type="Proteomes" id="UP000321490"/>
    </source>
</evidence>
<dbReference type="PANTHER" id="PTHR30383:SF5">
    <property type="entry name" value="SGNH HYDROLASE-TYPE ESTERASE DOMAIN-CONTAINING PROTEIN"/>
    <property type="match status" value="1"/>
</dbReference>